<organism evidence="4 5">
    <name type="scientific">Tanacetum coccineum</name>
    <dbReference type="NCBI Taxonomy" id="301880"/>
    <lineage>
        <taxon>Eukaryota</taxon>
        <taxon>Viridiplantae</taxon>
        <taxon>Streptophyta</taxon>
        <taxon>Embryophyta</taxon>
        <taxon>Tracheophyta</taxon>
        <taxon>Spermatophyta</taxon>
        <taxon>Magnoliopsida</taxon>
        <taxon>eudicotyledons</taxon>
        <taxon>Gunneridae</taxon>
        <taxon>Pentapetalae</taxon>
        <taxon>asterids</taxon>
        <taxon>campanulids</taxon>
        <taxon>Asterales</taxon>
        <taxon>Asteraceae</taxon>
        <taxon>Asteroideae</taxon>
        <taxon>Anthemideae</taxon>
        <taxon>Anthemidinae</taxon>
        <taxon>Tanacetum</taxon>
    </lineage>
</organism>
<reference evidence="4" key="2">
    <citation type="submission" date="2022-01" db="EMBL/GenBank/DDBJ databases">
        <authorList>
            <person name="Yamashiro T."/>
            <person name="Shiraishi A."/>
            <person name="Satake H."/>
            <person name="Nakayama K."/>
        </authorList>
    </citation>
    <scope>NUCLEOTIDE SEQUENCE</scope>
</reference>
<accession>A0ABQ4X600</accession>
<dbReference type="EMBL" id="BQNB010009235">
    <property type="protein sequence ID" value="GJS60644.1"/>
    <property type="molecule type" value="Genomic_DNA"/>
</dbReference>
<feature type="domain" description="Reverse transcriptase/retrotransposon-derived protein RNase H-like" evidence="2">
    <location>
        <begin position="167"/>
        <end position="224"/>
    </location>
</feature>
<evidence type="ECO:0000313" key="4">
    <source>
        <dbReference type="EMBL" id="GJS60644.1"/>
    </source>
</evidence>
<sequence>MATGKGISNPLMADASVKLTWAKLNKCSRDVDLSKDKSGPESPPEIQRSYPCEGPPSLEWHVADKSYQDRAPRLFRRQRIKLWRNQARIDIYHRLGQFYQAQAAHVNLPQQSVMTFGLINAPAVFMDLMNRSKQEHEEHLKLILELLKKEELYAKFSKFRVLSVTIEDLLSAPILALPECSEDFIVYCDASIKGLGVVLMQREKMIAYVSRQIKIHEKNYTTHDHWEQCLDLPKKILEAHTEARKPENLMAEDVGGMLKEGELNNPKEERILIMHESYKSKYSVHPGSEKMYQDMKQLYWWPNMKADIATYVSKCLTCLKVKAKHQNPSDHLTKSAHLLPMRENDSMEKLARLYLKEVVMRHRIPVSIIYDHDNSYHASIKAALFEALYGWKCRTPVCWVEVRDAQLTGPELIQETTEKIVQIKQRI</sequence>
<dbReference type="InterPro" id="IPR041588">
    <property type="entry name" value="Integrase_H2C2"/>
</dbReference>
<keyword evidence="4" id="KW-0548">Nucleotidyltransferase</keyword>
<keyword evidence="4" id="KW-0808">Transferase</keyword>
<comment type="caution">
    <text evidence="4">The sequence shown here is derived from an EMBL/GenBank/DDBJ whole genome shotgun (WGS) entry which is preliminary data.</text>
</comment>
<protein>
    <submittedName>
        <fullName evidence="4">Reverse transcriptase domain-containing protein</fullName>
    </submittedName>
</protein>
<keyword evidence="5" id="KW-1185">Reference proteome</keyword>
<evidence type="ECO:0000259" key="3">
    <source>
        <dbReference type="Pfam" id="PF17921"/>
    </source>
</evidence>
<proteinExistence type="predicted"/>
<evidence type="ECO:0000256" key="1">
    <source>
        <dbReference type="SAM" id="MobiDB-lite"/>
    </source>
</evidence>
<dbReference type="Gene3D" id="1.10.340.70">
    <property type="match status" value="1"/>
</dbReference>
<dbReference type="Proteomes" id="UP001151760">
    <property type="component" value="Unassembled WGS sequence"/>
</dbReference>
<dbReference type="InterPro" id="IPR041577">
    <property type="entry name" value="RT_RNaseH_2"/>
</dbReference>
<dbReference type="InterPro" id="IPR043502">
    <property type="entry name" value="DNA/RNA_pol_sf"/>
</dbReference>
<keyword evidence="4" id="KW-0695">RNA-directed DNA polymerase</keyword>
<dbReference type="PANTHER" id="PTHR45835:SF99">
    <property type="entry name" value="CHROMO DOMAIN-CONTAINING PROTEIN-RELATED"/>
    <property type="match status" value="1"/>
</dbReference>
<reference evidence="4" key="1">
    <citation type="journal article" date="2022" name="Int. J. Mol. Sci.">
        <title>Draft Genome of Tanacetum Coccineum: Genomic Comparison of Closely Related Tanacetum-Family Plants.</title>
        <authorList>
            <person name="Yamashiro T."/>
            <person name="Shiraishi A."/>
            <person name="Nakayama K."/>
            <person name="Satake H."/>
        </authorList>
    </citation>
    <scope>NUCLEOTIDE SEQUENCE</scope>
</reference>
<evidence type="ECO:0000313" key="5">
    <source>
        <dbReference type="Proteomes" id="UP001151760"/>
    </source>
</evidence>
<dbReference type="GO" id="GO:0003964">
    <property type="term" value="F:RNA-directed DNA polymerase activity"/>
    <property type="evidence" value="ECO:0007669"/>
    <property type="project" value="UniProtKB-KW"/>
</dbReference>
<feature type="region of interest" description="Disordered" evidence="1">
    <location>
        <begin position="31"/>
        <end position="51"/>
    </location>
</feature>
<name>A0ABQ4X600_9ASTR</name>
<dbReference type="Pfam" id="PF17921">
    <property type="entry name" value="Integrase_H2C2"/>
    <property type="match status" value="1"/>
</dbReference>
<dbReference type="SUPFAM" id="SSF56672">
    <property type="entry name" value="DNA/RNA polymerases"/>
    <property type="match status" value="1"/>
</dbReference>
<dbReference type="Pfam" id="PF17919">
    <property type="entry name" value="RT_RNaseH_2"/>
    <property type="match status" value="1"/>
</dbReference>
<dbReference type="PANTHER" id="PTHR45835">
    <property type="entry name" value="YALI0A06105P"/>
    <property type="match status" value="1"/>
</dbReference>
<evidence type="ECO:0000259" key="2">
    <source>
        <dbReference type="Pfam" id="PF17919"/>
    </source>
</evidence>
<gene>
    <name evidence="4" type="ORF">Tco_0655428</name>
</gene>
<feature type="domain" description="Integrase zinc-binding" evidence="3">
    <location>
        <begin position="266"/>
        <end position="323"/>
    </location>
</feature>